<dbReference type="PROSITE" id="PS50850">
    <property type="entry name" value="MFS"/>
    <property type="match status" value="1"/>
</dbReference>
<keyword evidence="3 5" id="KW-1133">Transmembrane helix</keyword>
<feature type="transmembrane region" description="Helical" evidence="5">
    <location>
        <begin position="279"/>
        <end position="297"/>
    </location>
</feature>
<dbReference type="Gene3D" id="1.20.1250.20">
    <property type="entry name" value="MFS general substrate transporter like domains"/>
    <property type="match status" value="1"/>
</dbReference>
<dbReference type="InterPro" id="IPR020846">
    <property type="entry name" value="MFS_dom"/>
</dbReference>
<evidence type="ECO:0000256" key="1">
    <source>
        <dbReference type="ARBA" id="ARBA00004141"/>
    </source>
</evidence>
<feature type="transmembrane region" description="Helical" evidence="5">
    <location>
        <begin position="306"/>
        <end position="323"/>
    </location>
</feature>
<dbReference type="PROSITE" id="PS00216">
    <property type="entry name" value="SUGAR_TRANSPORT_1"/>
    <property type="match status" value="1"/>
</dbReference>
<dbReference type="GO" id="GO:0046943">
    <property type="term" value="F:carboxylic acid transmembrane transporter activity"/>
    <property type="evidence" value="ECO:0007669"/>
    <property type="project" value="TreeGrafter"/>
</dbReference>
<evidence type="ECO:0000313" key="8">
    <source>
        <dbReference type="Proteomes" id="UP000750197"/>
    </source>
</evidence>
<dbReference type="GO" id="GO:0005886">
    <property type="term" value="C:plasma membrane"/>
    <property type="evidence" value="ECO:0007669"/>
    <property type="project" value="TreeGrafter"/>
</dbReference>
<evidence type="ECO:0000256" key="4">
    <source>
        <dbReference type="ARBA" id="ARBA00023136"/>
    </source>
</evidence>
<feature type="transmembrane region" description="Helical" evidence="5">
    <location>
        <begin position="82"/>
        <end position="101"/>
    </location>
</feature>
<accession>A0A8J8CEI7</accession>
<feature type="transmembrane region" description="Helical" evidence="5">
    <location>
        <begin position="140"/>
        <end position="165"/>
    </location>
</feature>
<keyword evidence="2 5" id="KW-0812">Transmembrane</keyword>
<evidence type="ECO:0000313" key="7">
    <source>
        <dbReference type="EMBL" id="MBX8644652.1"/>
    </source>
</evidence>
<dbReference type="SUPFAM" id="SSF103473">
    <property type="entry name" value="MFS general substrate transporter"/>
    <property type="match status" value="1"/>
</dbReference>
<evidence type="ECO:0000256" key="2">
    <source>
        <dbReference type="ARBA" id="ARBA00022692"/>
    </source>
</evidence>
<dbReference type="Proteomes" id="UP000750197">
    <property type="component" value="Unassembled WGS sequence"/>
</dbReference>
<feature type="transmembrane region" description="Helical" evidence="5">
    <location>
        <begin position="20"/>
        <end position="41"/>
    </location>
</feature>
<feature type="transmembrane region" description="Helical" evidence="5">
    <location>
        <begin position="372"/>
        <end position="391"/>
    </location>
</feature>
<feature type="transmembrane region" description="Helical" evidence="5">
    <location>
        <begin position="171"/>
        <end position="191"/>
    </location>
</feature>
<reference evidence="7" key="1">
    <citation type="submission" date="2021-05" db="EMBL/GenBank/DDBJ databases">
        <title>Genomic insights into ecological role and evolution of a novel Thermoplasmata order Candidatus Sysuiplasmatales.</title>
        <authorList>
            <person name="Yuan Y."/>
        </authorList>
    </citation>
    <scope>NUCLEOTIDE SEQUENCE</scope>
    <source>
        <strain evidence="7">TUT19-bin139</strain>
    </source>
</reference>
<dbReference type="AlphaFoldDB" id="A0A8J8CEI7"/>
<feature type="transmembrane region" description="Helical" evidence="5">
    <location>
        <begin position="107"/>
        <end position="128"/>
    </location>
</feature>
<dbReference type="Pfam" id="PF07690">
    <property type="entry name" value="MFS_1"/>
    <property type="match status" value="1"/>
</dbReference>
<keyword evidence="4 5" id="KW-0472">Membrane</keyword>
<feature type="domain" description="Major facilitator superfamily (MFS) profile" evidence="6">
    <location>
        <begin position="1"/>
        <end position="431"/>
    </location>
</feature>
<dbReference type="InterPro" id="IPR005829">
    <property type="entry name" value="Sugar_transporter_CS"/>
</dbReference>
<feature type="transmembrane region" description="Helical" evidence="5">
    <location>
        <begin position="329"/>
        <end position="351"/>
    </location>
</feature>
<protein>
    <submittedName>
        <fullName evidence="7">MFS transporter</fullName>
    </submittedName>
</protein>
<dbReference type="InterPro" id="IPR011701">
    <property type="entry name" value="MFS"/>
</dbReference>
<feature type="transmembrane region" description="Helical" evidence="5">
    <location>
        <begin position="47"/>
        <end position="70"/>
    </location>
</feature>
<gene>
    <name evidence="7" type="ORF">KIY12_08035</name>
</gene>
<feature type="transmembrane region" description="Helical" evidence="5">
    <location>
        <begin position="397"/>
        <end position="416"/>
    </location>
</feature>
<name>A0A8J8CEI7_9ARCH</name>
<proteinExistence type="predicted"/>
<dbReference type="PANTHER" id="PTHR23508">
    <property type="entry name" value="CARBOXYLIC ACID TRANSPORTER PROTEIN HOMOLOG"/>
    <property type="match status" value="1"/>
</dbReference>
<feature type="transmembrane region" description="Helical" evidence="5">
    <location>
        <begin position="247"/>
        <end position="273"/>
    </location>
</feature>
<comment type="subcellular location">
    <subcellularLocation>
        <location evidence="1">Membrane</location>
        <topology evidence="1">Multi-pass membrane protein</topology>
    </subcellularLocation>
</comment>
<evidence type="ECO:0000256" key="5">
    <source>
        <dbReference type="SAM" id="Phobius"/>
    </source>
</evidence>
<organism evidence="7 8">
    <name type="scientific">Candidatus Sysuiplasma superficiale</name>
    <dbReference type="NCBI Taxonomy" id="2823368"/>
    <lineage>
        <taxon>Archaea</taxon>
        <taxon>Methanobacteriati</taxon>
        <taxon>Thermoplasmatota</taxon>
        <taxon>Thermoplasmata</taxon>
        <taxon>Candidatus Sysuiplasmatales</taxon>
        <taxon>Candidatus Sysuiplasmataceae</taxon>
        <taxon>Candidatus Sysuiplasma</taxon>
    </lineage>
</organism>
<comment type="caution">
    <text evidence="7">The sequence shown here is derived from an EMBL/GenBank/DDBJ whole genome shotgun (WGS) entry which is preliminary data.</text>
</comment>
<evidence type="ECO:0000259" key="6">
    <source>
        <dbReference type="PROSITE" id="PS50850"/>
    </source>
</evidence>
<dbReference type="EMBL" id="JAHEAC010000083">
    <property type="protein sequence ID" value="MBX8644652.1"/>
    <property type="molecule type" value="Genomic_DNA"/>
</dbReference>
<dbReference type="InterPro" id="IPR036259">
    <property type="entry name" value="MFS_trans_sf"/>
</dbReference>
<evidence type="ECO:0000256" key="3">
    <source>
        <dbReference type="ARBA" id="ARBA00022989"/>
    </source>
</evidence>
<dbReference type="PANTHER" id="PTHR23508:SF10">
    <property type="entry name" value="CARBOXYLIC ACID TRANSPORTER PROTEIN HOMOLOG"/>
    <property type="match status" value="1"/>
</dbReference>
<sequence length="431" mass="47552">MADYSTYVENVKWSSIHSWIFTAFCVGTLLEAYIYSLPYIATTWVKFPIYLIALISVWSPLWLLVGGIAAGPLADRIGRRKTFYVTLSTYVIGALVLIAAYDFVEILIALAILLLAAGGEYNTILVSTHELFPKKHRSKALYLELNFTNVGGIVATALAIAAITSVSSQKLLLGISVIAVAFVIFLIRLKLPESVMWLERAGEESTAGREFAEYYHDSPEVVKGGETPFMKDTERGEKKHPGRALRLAVGGILGWSYTAGFSLGVLAIGPYFFPSLTDYIILISGVSAFLGGFIGIFSDRLSRRNMLTYSIIGMMVVTFLFIVTEKVWLVDMIVFWLLFVVLNIMINIFFLTEDTLKSEVWPVKGRGTFTGIVRVISLGGSIPVIFLASELPIGDYLWAELGVFALGLAAAVTWRLRGVETGEGRSVRMWG</sequence>